<gene>
    <name evidence="2" type="ORF">BA724_03200</name>
</gene>
<dbReference type="AlphaFoldDB" id="A0A1E7DRW5"/>
<accession>A0A1E7DRW5</accession>
<dbReference type="OrthoDB" id="9875751at2"/>
<keyword evidence="3" id="KW-1185">Reference proteome</keyword>
<organism evidence="2 3">
    <name type="scientific">Domibacillus iocasae</name>
    <dbReference type="NCBI Taxonomy" id="1714016"/>
    <lineage>
        <taxon>Bacteria</taxon>
        <taxon>Bacillati</taxon>
        <taxon>Bacillota</taxon>
        <taxon>Bacilli</taxon>
        <taxon>Bacillales</taxon>
        <taxon>Bacillaceae</taxon>
        <taxon>Domibacillus</taxon>
    </lineage>
</organism>
<evidence type="ECO:0000313" key="2">
    <source>
        <dbReference type="EMBL" id="OES45824.1"/>
    </source>
</evidence>
<name>A0A1E7DRW5_9BACI</name>
<dbReference type="STRING" id="1714016.BA724_03200"/>
<proteinExistence type="predicted"/>
<sequence length="154" mass="18462">MLTNHDFKILFVAFTISIFLGLLLRIFYYSKTKFLFRRLLNVVILQIVFPIHAYSEIIKHRSEYIHSINRGAKISKNQKEKLKKEINSNRRVALRIIWNSIRRFKQNLDSHIELLNKLREKTGEEIVIKLEFEFKKDGTLPKAEYKEHIIDLYA</sequence>
<keyword evidence="1" id="KW-0812">Transmembrane</keyword>
<dbReference type="EMBL" id="MAMP01000012">
    <property type="protein sequence ID" value="OES45824.1"/>
    <property type="molecule type" value="Genomic_DNA"/>
</dbReference>
<dbReference type="RefSeq" id="WP_069937821.1">
    <property type="nucleotide sequence ID" value="NZ_MAMP01000012.1"/>
</dbReference>
<evidence type="ECO:0000313" key="3">
    <source>
        <dbReference type="Proteomes" id="UP000095658"/>
    </source>
</evidence>
<keyword evidence="1" id="KW-0472">Membrane</keyword>
<dbReference type="Proteomes" id="UP000095658">
    <property type="component" value="Unassembled WGS sequence"/>
</dbReference>
<feature type="transmembrane region" description="Helical" evidence="1">
    <location>
        <begin position="7"/>
        <end position="28"/>
    </location>
</feature>
<comment type="caution">
    <text evidence="2">The sequence shown here is derived from an EMBL/GenBank/DDBJ whole genome shotgun (WGS) entry which is preliminary data.</text>
</comment>
<keyword evidence="1" id="KW-1133">Transmembrane helix</keyword>
<reference evidence="2 3" key="1">
    <citation type="submission" date="2016-06" db="EMBL/GenBank/DDBJ databases">
        <title>Domibacillus iocasae genome sequencing.</title>
        <authorList>
            <person name="Verma A."/>
            <person name="Pal Y."/>
            <person name="Ojha A.K."/>
            <person name="Krishnamurthi S."/>
        </authorList>
    </citation>
    <scope>NUCLEOTIDE SEQUENCE [LARGE SCALE GENOMIC DNA]</scope>
    <source>
        <strain evidence="2 3">DSM 29979</strain>
    </source>
</reference>
<evidence type="ECO:0000256" key="1">
    <source>
        <dbReference type="SAM" id="Phobius"/>
    </source>
</evidence>
<protein>
    <submittedName>
        <fullName evidence="2">Uncharacterized protein</fullName>
    </submittedName>
</protein>